<dbReference type="InterPro" id="IPR039425">
    <property type="entry name" value="RNA_pol_sigma-70-like"/>
</dbReference>
<dbReference type="Pfam" id="PF04542">
    <property type="entry name" value="Sigma70_r2"/>
    <property type="match status" value="1"/>
</dbReference>
<dbReference type="InterPro" id="IPR014284">
    <property type="entry name" value="RNA_pol_sigma-70_dom"/>
</dbReference>
<dbReference type="Gene3D" id="1.10.1740.10">
    <property type="match status" value="1"/>
</dbReference>
<evidence type="ECO:0008006" key="9">
    <source>
        <dbReference type="Google" id="ProtNLM"/>
    </source>
</evidence>
<feature type="domain" description="RNA polymerase sigma factor 70 region 4 type 2" evidence="6">
    <location>
        <begin position="134"/>
        <end position="181"/>
    </location>
</feature>
<comment type="similarity">
    <text evidence="1">Belongs to the sigma-70 factor family. ECF subfamily.</text>
</comment>
<evidence type="ECO:0000313" key="8">
    <source>
        <dbReference type="Proteomes" id="UP001441944"/>
    </source>
</evidence>
<dbReference type="NCBIfam" id="TIGR02937">
    <property type="entry name" value="sigma70-ECF"/>
    <property type="match status" value="1"/>
</dbReference>
<evidence type="ECO:0000259" key="6">
    <source>
        <dbReference type="Pfam" id="PF08281"/>
    </source>
</evidence>
<keyword evidence="4" id="KW-0804">Transcription</keyword>
<keyword evidence="3" id="KW-0731">Sigma factor</keyword>
<evidence type="ECO:0000256" key="3">
    <source>
        <dbReference type="ARBA" id="ARBA00023082"/>
    </source>
</evidence>
<keyword evidence="8" id="KW-1185">Reference proteome</keyword>
<dbReference type="InterPro" id="IPR013249">
    <property type="entry name" value="RNA_pol_sigma70_r4_t2"/>
</dbReference>
<dbReference type="SUPFAM" id="SSF88946">
    <property type="entry name" value="Sigma2 domain of RNA polymerase sigma factors"/>
    <property type="match status" value="1"/>
</dbReference>
<proteinExistence type="inferred from homology"/>
<evidence type="ECO:0000259" key="5">
    <source>
        <dbReference type="Pfam" id="PF04542"/>
    </source>
</evidence>
<dbReference type="PANTHER" id="PTHR43133">
    <property type="entry name" value="RNA POLYMERASE ECF-TYPE SIGMA FACTO"/>
    <property type="match status" value="1"/>
</dbReference>
<gene>
    <name evidence="7" type="ORF">NBRC116598_42040</name>
</gene>
<dbReference type="Proteomes" id="UP001441944">
    <property type="component" value="Unassembled WGS sequence"/>
</dbReference>
<dbReference type="RefSeq" id="WP_353402769.1">
    <property type="nucleotide sequence ID" value="NZ_BAABWU010000039.1"/>
</dbReference>
<protein>
    <recommendedName>
        <fullName evidence="9">RNA polymerase sigma factor, sigma-70 family</fullName>
    </recommendedName>
</protein>
<name>A0ABQ0AS88_9RHOB</name>
<dbReference type="PANTHER" id="PTHR43133:SF51">
    <property type="entry name" value="RNA POLYMERASE SIGMA FACTOR"/>
    <property type="match status" value="1"/>
</dbReference>
<evidence type="ECO:0000256" key="1">
    <source>
        <dbReference type="ARBA" id="ARBA00010641"/>
    </source>
</evidence>
<sequence length="274" mass="30307">MIIFYPLQVEAARQGSRAALDALIHAAKGPIFNVAMRMLAHREDAEDATQEILIKIITHLGDVRDVNLAGAWAFRVATRHLSETARLGRVEKMRMTFDDFAEDLHHDQGDAAHLGLTEIEHQLALKEVKVGCTLAMLVCLSRPLRMAYILGDIFEMTDTEASSVLEIPAGTYRQRLRRARSTVSGFMQKNCGIQSEQAQCRCDNRIAPALKKGRIAKGFTHLDGDQVGHRAPDVITQDVAVLEDVQRTVAIMRSNPQFAASVPSLVGQLLDQIS</sequence>
<organism evidence="7 8">
    <name type="scientific">Pseudophaeobacter arcticus</name>
    <dbReference type="NCBI Taxonomy" id="385492"/>
    <lineage>
        <taxon>Bacteria</taxon>
        <taxon>Pseudomonadati</taxon>
        <taxon>Pseudomonadota</taxon>
        <taxon>Alphaproteobacteria</taxon>
        <taxon>Rhodobacterales</taxon>
        <taxon>Paracoccaceae</taxon>
        <taxon>Pseudophaeobacter</taxon>
    </lineage>
</organism>
<evidence type="ECO:0000313" key="7">
    <source>
        <dbReference type="EMBL" id="GAA6198757.1"/>
    </source>
</evidence>
<reference evidence="7 8" key="1">
    <citation type="submission" date="2024-04" db="EMBL/GenBank/DDBJ databases">
        <title>Draft genome sequence of Pseudophaeobacter arcticus NBRC 116598.</title>
        <authorList>
            <person name="Miyakawa T."/>
            <person name="Kusuya Y."/>
            <person name="Miura T."/>
        </authorList>
    </citation>
    <scope>NUCLEOTIDE SEQUENCE [LARGE SCALE GENOMIC DNA]</scope>
    <source>
        <strain evidence="7 8">SU-CL00105</strain>
    </source>
</reference>
<dbReference type="InterPro" id="IPR007627">
    <property type="entry name" value="RNA_pol_sigma70_r2"/>
</dbReference>
<dbReference type="Pfam" id="PF08281">
    <property type="entry name" value="Sigma70_r4_2"/>
    <property type="match status" value="1"/>
</dbReference>
<dbReference type="Gene3D" id="1.10.10.10">
    <property type="entry name" value="Winged helix-like DNA-binding domain superfamily/Winged helix DNA-binding domain"/>
    <property type="match status" value="1"/>
</dbReference>
<accession>A0ABQ0AS88</accession>
<feature type="domain" description="RNA polymerase sigma-70 region 2" evidence="5">
    <location>
        <begin position="24"/>
        <end position="80"/>
    </location>
</feature>
<dbReference type="InterPro" id="IPR013324">
    <property type="entry name" value="RNA_pol_sigma_r3/r4-like"/>
</dbReference>
<dbReference type="InterPro" id="IPR013325">
    <property type="entry name" value="RNA_pol_sigma_r2"/>
</dbReference>
<dbReference type="EMBL" id="BAABWU010000039">
    <property type="protein sequence ID" value="GAA6198757.1"/>
    <property type="molecule type" value="Genomic_DNA"/>
</dbReference>
<dbReference type="InterPro" id="IPR036388">
    <property type="entry name" value="WH-like_DNA-bd_sf"/>
</dbReference>
<keyword evidence="2" id="KW-0805">Transcription regulation</keyword>
<comment type="caution">
    <text evidence="7">The sequence shown here is derived from an EMBL/GenBank/DDBJ whole genome shotgun (WGS) entry which is preliminary data.</text>
</comment>
<evidence type="ECO:0000256" key="4">
    <source>
        <dbReference type="ARBA" id="ARBA00023163"/>
    </source>
</evidence>
<dbReference type="SUPFAM" id="SSF88659">
    <property type="entry name" value="Sigma3 and sigma4 domains of RNA polymerase sigma factors"/>
    <property type="match status" value="1"/>
</dbReference>
<evidence type="ECO:0000256" key="2">
    <source>
        <dbReference type="ARBA" id="ARBA00023015"/>
    </source>
</evidence>